<evidence type="ECO:0000313" key="1">
    <source>
        <dbReference type="EMBL" id="CEG61462.1"/>
    </source>
</evidence>
<dbReference type="KEGG" id="tmc:LMI_2186"/>
<dbReference type="STRING" id="451.B6N58_05170"/>
<dbReference type="EMBL" id="LN614830">
    <property type="protein sequence ID" value="CEG61462.1"/>
    <property type="molecule type" value="Genomic_DNA"/>
</dbReference>
<name>A0A098GHL1_LEGMI</name>
<reference evidence="1" key="2">
    <citation type="submission" date="2014-09" db="EMBL/GenBank/DDBJ databases">
        <authorList>
            <person name="GOMEZ-VALERO Laura"/>
        </authorList>
    </citation>
    <scope>NUCLEOTIDE SEQUENCE</scope>
    <source>
        <strain evidence="1">ATCC33218</strain>
    </source>
</reference>
<protein>
    <submittedName>
        <fullName evidence="1">Uncharacterized protein</fullName>
    </submittedName>
</protein>
<reference evidence="3" key="1">
    <citation type="submission" date="2014-09" db="EMBL/GenBank/DDBJ databases">
        <authorList>
            <person name="Gomez-Valero L."/>
        </authorList>
    </citation>
    <scope>NUCLEOTIDE SEQUENCE [LARGE SCALE GENOMIC DNA]</scope>
    <source>
        <strain evidence="3">ATCC33218</strain>
    </source>
</reference>
<evidence type="ECO:0000313" key="4">
    <source>
        <dbReference type="Proteomes" id="UP000182998"/>
    </source>
</evidence>
<gene>
    <name evidence="1" type="ORF">LMI_2186</name>
    <name evidence="2" type="ORF">SAMN02982997_01671</name>
</gene>
<evidence type="ECO:0000313" key="2">
    <source>
        <dbReference type="EMBL" id="SCY41692.1"/>
    </source>
</evidence>
<dbReference type="PATRIC" id="fig|451.8.peg.1285"/>
<keyword evidence="4" id="KW-1185">Reference proteome</keyword>
<sequence length="99" mass="11661">MDEQNLNKLADLLNICISSTSMGHDINNPTYTSLYFEIFFDEISKNQTPPHGDSFIDKLILKIDMNKPKSQKKIEDFQTVWNSWTMLYREIVKRGFLKK</sequence>
<dbReference type="AlphaFoldDB" id="A0A098GHL1"/>
<dbReference type="EMBL" id="FMVN01000007">
    <property type="protein sequence ID" value="SCY41692.1"/>
    <property type="molecule type" value="Genomic_DNA"/>
</dbReference>
<accession>A0A098GHL1</accession>
<dbReference type="HOGENOM" id="CLU_2319141_0_0_6"/>
<evidence type="ECO:0000313" key="3">
    <source>
        <dbReference type="Proteomes" id="UP000032414"/>
    </source>
</evidence>
<proteinExistence type="predicted"/>
<dbReference type="Proteomes" id="UP000182998">
    <property type="component" value="Unassembled WGS sequence"/>
</dbReference>
<dbReference type="RefSeq" id="WP_045099706.1">
    <property type="nucleotide sequence ID" value="NZ_CP020614.1"/>
</dbReference>
<organism evidence="1 3">
    <name type="scientific">Legionella micdadei</name>
    <name type="common">Tatlockia micdadei</name>
    <dbReference type="NCBI Taxonomy" id="451"/>
    <lineage>
        <taxon>Bacteria</taxon>
        <taxon>Pseudomonadati</taxon>
        <taxon>Pseudomonadota</taxon>
        <taxon>Gammaproteobacteria</taxon>
        <taxon>Legionellales</taxon>
        <taxon>Legionellaceae</taxon>
        <taxon>Legionella</taxon>
    </lineage>
</organism>
<reference evidence="2 4" key="3">
    <citation type="submission" date="2016-10" db="EMBL/GenBank/DDBJ databases">
        <authorList>
            <person name="Varghese N."/>
            <person name="Submissions S."/>
        </authorList>
    </citation>
    <scope>NUCLEOTIDE SEQUENCE [LARGE SCALE GENOMIC DNA]</scope>
    <source>
        <strain evidence="2 4">ATCC 33218</strain>
    </source>
</reference>
<dbReference type="Proteomes" id="UP000032414">
    <property type="component" value="Chromosome I"/>
</dbReference>